<accession>A0A0R3TN17</accession>
<dbReference type="GO" id="GO:0019901">
    <property type="term" value="F:protein kinase binding"/>
    <property type="evidence" value="ECO:0007669"/>
    <property type="project" value="InterPro"/>
</dbReference>
<evidence type="ECO:0000313" key="5">
    <source>
        <dbReference type="WBParaSite" id="HNAJ_0000875401-mRNA-1"/>
    </source>
</evidence>
<dbReference type="Proteomes" id="UP000278807">
    <property type="component" value="Unassembled WGS sequence"/>
</dbReference>
<name>A0A0R3TN17_RODNA</name>
<dbReference type="EMBL" id="UZAE01012381">
    <property type="protein sequence ID" value="VDO04850.1"/>
    <property type="molecule type" value="Genomic_DNA"/>
</dbReference>
<keyword evidence="2" id="KW-0131">Cell cycle</keyword>
<evidence type="ECO:0000313" key="3">
    <source>
        <dbReference type="EMBL" id="VDO04850.1"/>
    </source>
</evidence>
<dbReference type="PANTHER" id="PTHR31545">
    <property type="entry name" value="SEEDY PROTEIN A/C FAMILY MEMBER"/>
    <property type="match status" value="1"/>
</dbReference>
<protein>
    <submittedName>
        <fullName evidence="5">Speedy protein A</fullName>
    </submittedName>
</protein>
<reference evidence="5" key="1">
    <citation type="submission" date="2017-02" db="UniProtKB">
        <authorList>
            <consortium name="WormBaseParasite"/>
        </authorList>
    </citation>
    <scope>IDENTIFICATION</scope>
</reference>
<comment type="similarity">
    <text evidence="1">Belongs to the Speedy/Ringo family.</text>
</comment>
<reference evidence="3 4" key="2">
    <citation type="submission" date="2018-11" db="EMBL/GenBank/DDBJ databases">
        <authorList>
            <consortium name="Pathogen Informatics"/>
        </authorList>
    </citation>
    <scope>NUCLEOTIDE SEQUENCE [LARGE SCALE GENOMIC DNA]</scope>
</reference>
<dbReference type="WBParaSite" id="HNAJ_0000875401-mRNA-1">
    <property type="protein sequence ID" value="HNAJ_0000875401-mRNA-1"/>
    <property type="gene ID" value="HNAJ_0000875401"/>
</dbReference>
<evidence type="ECO:0000256" key="1">
    <source>
        <dbReference type="ARBA" id="ARBA00010932"/>
    </source>
</evidence>
<dbReference type="Pfam" id="PF11357">
    <property type="entry name" value="Spy1"/>
    <property type="match status" value="1"/>
</dbReference>
<dbReference type="InterPro" id="IPR052316">
    <property type="entry name" value="Speedy-Ringo_regulator"/>
</dbReference>
<sequence length="315" mass="36731">MEWFDDINATVGNCVNLDESILVKKKNVRYTPSEISHAVFTSRFNKCTQEVQPKENQTLSLINRNPERSICIINQEEVDQFLNLILFDPVISKFLQFDKCFRYADKYLLVMTFVYFKRCNFSLNEYTRTNFFCCLYLAHDIEEDDEDLKYEIFPWALGTNWRNKISSFLQKKESLWARMNYRSIVGAKCCDDLLIIFACDEISRRTRQPHHGGARRTYLKSPLSNMPNGPKAMPRECKLCNMVEVRSPESYCLVRQSFGNESGTDGAYSRGESLCYNEVSYEDETWLSQETFGSEAPFNIYSAKNKDDSMMVGEE</sequence>
<dbReference type="InterPro" id="IPR020984">
    <property type="entry name" value="Speedy"/>
</dbReference>
<dbReference type="STRING" id="102285.A0A0R3TN17"/>
<organism evidence="5">
    <name type="scientific">Rodentolepis nana</name>
    <name type="common">Dwarf tapeworm</name>
    <name type="synonym">Hymenolepis nana</name>
    <dbReference type="NCBI Taxonomy" id="102285"/>
    <lineage>
        <taxon>Eukaryota</taxon>
        <taxon>Metazoa</taxon>
        <taxon>Spiralia</taxon>
        <taxon>Lophotrochozoa</taxon>
        <taxon>Platyhelminthes</taxon>
        <taxon>Cestoda</taxon>
        <taxon>Eucestoda</taxon>
        <taxon>Cyclophyllidea</taxon>
        <taxon>Hymenolepididae</taxon>
        <taxon>Rodentolepis</taxon>
    </lineage>
</organism>
<keyword evidence="4" id="KW-1185">Reference proteome</keyword>
<proteinExistence type="inferred from homology"/>
<dbReference type="PANTHER" id="PTHR31545:SF2">
    <property type="entry name" value="SPEEDY PROTEIN C"/>
    <property type="match status" value="1"/>
</dbReference>
<evidence type="ECO:0000256" key="2">
    <source>
        <dbReference type="ARBA" id="ARBA00023306"/>
    </source>
</evidence>
<dbReference type="OrthoDB" id="9442170at2759"/>
<evidence type="ECO:0000313" key="4">
    <source>
        <dbReference type="Proteomes" id="UP000278807"/>
    </source>
</evidence>
<gene>
    <name evidence="3" type="ORF">HNAJ_LOCUS8750</name>
</gene>
<dbReference type="AlphaFoldDB" id="A0A0R3TN17"/>